<evidence type="ECO:0000313" key="2">
    <source>
        <dbReference type="EMBL" id="QMW79545.1"/>
    </source>
</evidence>
<dbReference type="AlphaFoldDB" id="A0A7G5MY52"/>
<feature type="region of interest" description="Disordered" evidence="1">
    <location>
        <begin position="42"/>
        <end position="84"/>
    </location>
</feature>
<name>A0A7G5MY52_9FIRM</name>
<organism evidence="2 3">
    <name type="scientific">Blautia producta</name>
    <dbReference type="NCBI Taxonomy" id="33035"/>
    <lineage>
        <taxon>Bacteria</taxon>
        <taxon>Bacillati</taxon>
        <taxon>Bacillota</taxon>
        <taxon>Clostridia</taxon>
        <taxon>Lachnospirales</taxon>
        <taxon>Lachnospiraceae</taxon>
        <taxon>Blautia</taxon>
    </lineage>
</organism>
<dbReference type="Proteomes" id="UP000515789">
    <property type="component" value="Chromosome"/>
</dbReference>
<protein>
    <submittedName>
        <fullName evidence="2">Uncharacterized protein</fullName>
    </submittedName>
</protein>
<dbReference type="RefSeq" id="WP_182557235.1">
    <property type="nucleotide sequence ID" value="NZ_CP039126.1"/>
</dbReference>
<feature type="compositionally biased region" description="Polar residues" evidence="1">
    <location>
        <begin position="43"/>
        <end position="61"/>
    </location>
</feature>
<sequence length="84" mass="9254">MQSKPLEAAKAEAAAAKKSAQDTEKIKNDFTLTAQQAVADVNNAGQTQTTRVNTAGDTQVSRVRAEAQRRSRMYRPQPQRQPKI</sequence>
<gene>
    <name evidence="2" type="ORF">E5259_19100</name>
</gene>
<reference evidence="2 3" key="1">
    <citation type="submission" date="2019-04" db="EMBL/GenBank/DDBJ databases">
        <authorList>
            <person name="Schori C."/>
            <person name="Ahrens C."/>
        </authorList>
    </citation>
    <scope>NUCLEOTIDE SEQUENCE [LARGE SCALE GENOMIC DNA]</scope>
    <source>
        <strain evidence="2 3">DSM 2950</strain>
    </source>
</reference>
<evidence type="ECO:0000313" key="3">
    <source>
        <dbReference type="Proteomes" id="UP000515789"/>
    </source>
</evidence>
<feature type="region of interest" description="Disordered" evidence="1">
    <location>
        <begin position="1"/>
        <end position="23"/>
    </location>
</feature>
<evidence type="ECO:0000256" key="1">
    <source>
        <dbReference type="SAM" id="MobiDB-lite"/>
    </source>
</evidence>
<dbReference type="EMBL" id="CP039126">
    <property type="protein sequence ID" value="QMW79545.1"/>
    <property type="molecule type" value="Genomic_DNA"/>
</dbReference>
<proteinExistence type="predicted"/>
<accession>A0A7G5MY52</accession>